<accession>A0A8H5WR36</accession>
<evidence type="ECO:0000313" key="3">
    <source>
        <dbReference type="Proteomes" id="UP000572754"/>
    </source>
</evidence>
<name>A0A8H5WR36_FUSCI</name>
<dbReference type="PANTHER" id="PTHR21310">
    <property type="entry name" value="AMINOGLYCOSIDE PHOSPHOTRANSFERASE-RELATED-RELATED"/>
    <property type="match status" value="1"/>
</dbReference>
<dbReference type="EMBL" id="JAAQPE010000329">
    <property type="protein sequence ID" value="KAF5669076.1"/>
    <property type="molecule type" value="Genomic_DNA"/>
</dbReference>
<dbReference type="Gene3D" id="3.90.1200.10">
    <property type="match status" value="1"/>
</dbReference>
<organism evidence="2 3">
    <name type="scientific">Fusarium circinatum</name>
    <name type="common">Pitch canker fungus</name>
    <name type="synonym">Gibberella circinata</name>
    <dbReference type="NCBI Taxonomy" id="48490"/>
    <lineage>
        <taxon>Eukaryota</taxon>
        <taxon>Fungi</taxon>
        <taxon>Dikarya</taxon>
        <taxon>Ascomycota</taxon>
        <taxon>Pezizomycotina</taxon>
        <taxon>Sordariomycetes</taxon>
        <taxon>Hypocreomycetidae</taxon>
        <taxon>Hypocreales</taxon>
        <taxon>Nectriaceae</taxon>
        <taxon>Fusarium</taxon>
        <taxon>Fusarium fujikuroi species complex</taxon>
    </lineage>
</organism>
<gene>
    <name evidence="2" type="ORF">FCIRC_9383</name>
</gene>
<dbReference type="InterPro" id="IPR002575">
    <property type="entry name" value="Aminoglycoside_PTrfase"/>
</dbReference>
<dbReference type="InterPro" id="IPR051678">
    <property type="entry name" value="AGP_Transferase"/>
</dbReference>
<evidence type="ECO:0000259" key="1">
    <source>
        <dbReference type="Pfam" id="PF01636"/>
    </source>
</evidence>
<comment type="caution">
    <text evidence="2">The sequence shown here is derived from an EMBL/GenBank/DDBJ whole genome shotgun (WGS) entry which is preliminary data.</text>
</comment>
<dbReference type="CDD" id="cd05120">
    <property type="entry name" value="APH_ChoK_like"/>
    <property type="match status" value="1"/>
</dbReference>
<keyword evidence="3" id="KW-1185">Reference proteome</keyword>
<dbReference type="AlphaFoldDB" id="A0A8H5WR36"/>
<reference evidence="2 3" key="2">
    <citation type="submission" date="2020-05" db="EMBL/GenBank/DDBJ databases">
        <title>Identification and distribution of gene clusters putatively required for synthesis of sphingolipid metabolism inhibitors in phylogenetically diverse species of the filamentous fungus Fusarium.</title>
        <authorList>
            <person name="Kim H.-S."/>
            <person name="Busman M."/>
            <person name="Brown D.W."/>
            <person name="Divon H."/>
            <person name="Uhlig S."/>
            <person name="Proctor R.H."/>
        </authorList>
    </citation>
    <scope>NUCLEOTIDE SEQUENCE [LARGE SCALE GENOMIC DNA]</scope>
    <source>
        <strain evidence="2 3">NRRL 25331</strain>
    </source>
</reference>
<dbReference type="PANTHER" id="PTHR21310:SF58">
    <property type="entry name" value="AMINOGLYCOSIDE PHOSPHOTRANSFERASE DOMAIN-CONTAINING PROTEIN"/>
    <property type="match status" value="1"/>
</dbReference>
<reference evidence="3" key="1">
    <citation type="journal article" date="2020" name="BMC Genomics">
        <title>Correction to: Identification and distribution of gene clusters required for synthesis of sphingolipid metabolism inhibitors in diverse species of the filamentous fungus Fusarium.</title>
        <authorList>
            <person name="Kim H.S."/>
            <person name="Lohmar J.M."/>
            <person name="Busman M."/>
            <person name="Brown D.W."/>
            <person name="Naumann T.A."/>
            <person name="Divon H.H."/>
            <person name="Lysoe E."/>
            <person name="Uhlig S."/>
            <person name="Proctor R.H."/>
        </authorList>
    </citation>
    <scope>NUCLEOTIDE SEQUENCE [LARGE SCALE GENOMIC DNA]</scope>
    <source>
        <strain evidence="3">NRRL 25331</strain>
    </source>
</reference>
<sequence>MAENQSSLEQALAAIRNFGFQHPDDQLLECFLCDSVDPETTARYILQKYCGQQEDLSLTSLLYDWKELVENVIEQLTHKAKVEGDIVASVTERDGRTCCVTGLEASFVDPLVATPIFLAIPPHKEVLKYVVFPRTVFTNQSFKRFRELFGIFVGSDLQKQIHSHDARLGGVQNHWLVRQSAAKALAQGYFRFTSTRGSGYRVSQVTIGGPNRPSIVDKISTLRRGRFMDHSNSGIETPEISLLLATSRFSKSIRWSLVGQEIASRPRQSTKSTLLSSPWPYVSEYVALAFASIFRLIPAHLRIRIYQSLKLLGVRTYGPSSSLKVQRLPFGMYLKTTHRDDYQALANEFGALRLVRDQTQVPVPRPLDLVCDADASYLLTTTMPGHRLGSYMDVLSDDDLDIFKCDMQKYMAQLRSISRQGDQRHAISNAIGGPCYDYRIVACRDYDKERDDFFGPFTDEEEFNNTLRTPALPDVFHPTGHDIVFTHSDINMRNVLMHNGRISGIVDWENSGWFPDYWEYTKAHYVTKLNKRCLAMVDQIFENFGDFKFDLEIERRLWGYCF</sequence>
<dbReference type="Pfam" id="PF01636">
    <property type="entry name" value="APH"/>
    <property type="match status" value="1"/>
</dbReference>
<keyword evidence="2" id="KW-0808">Transferase</keyword>
<evidence type="ECO:0000313" key="2">
    <source>
        <dbReference type="EMBL" id="KAF5669076.1"/>
    </source>
</evidence>
<proteinExistence type="predicted"/>
<dbReference type="InterPro" id="IPR011009">
    <property type="entry name" value="Kinase-like_dom_sf"/>
</dbReference>
<protein>
    <submittedName>
        <fullName evidence="2">Kinase-like domain-containing protein</fullName>
    </submittedName>
</protein>
<keyword evidence="2" id="KW-0418">Kinase</keyword>
<dbReference type="GO" id="GO:0016301">
    <property type="term" value="F:kinase activity"/>
    <property type="evidence" value="ECO:0007669"/>
    <property type="project" value="UniProtKB-KW"/>
</dbReference>
<feature type="domain" description="Aminoglycoside phosphotransferase" evidence="1">
    <location>
        <begin position="334"/>
        <end position="515"/>
    </location>
</feature>
<dbReference type="SUPFAM" id="SSF56112">
    <property type="entry name" value="Protein kinase-like (PK-like)"/>
    <property type="match status" value="1"/>
</dbReference>
<dbReference type="Proteomes" id="UP000572754">
    <property type="component" value="Unassembled WGS sequence"/>
</dbReference>